<keyword evidence="1" id="KW-0732">Signal</keyword>
<dbReference type="Gene3D" id="1.10.287.110">
    <property type="entry name" value="DnaJ domain"/>
    <property type="match status" value="1"/>
</dbReference>
<accession>A0A314XL62</accession>
<organism evidence="2 3">
    <name type="scientific">Prunus yedoensis var. nudiflora</name>
    <dbReference type="NCBI Taxonomy" id="2094558"/>
    <lineage>
        <taxon>Eukaryota</taxon>
        <taxon>Viridiplantae</taxon>
        <taxon>Streptophyta</taxon>
        <taxon>Embryophyta</taxon>
        <taxon>Tracheophyta</taxon>
        <taxon>Spermatophyta</taxon>
        <taxon>Magnoliopsida</taxon>
        <taxon>eudicotyledons</taxon>
        <taxon>Gunneridae</taxon>
        <taxon>Pentapetalae</taxon>
        <taxon>rosids</taxon>
        <taxon>fabids</taxon>
        <taxon>Rosales</taxon>
        <taxon>Rosaceae</taxon>
        <taxon>Amygdaloideae</taxon>
        <taxon>Amygdaleae</taxon>
        <taxon>Prunus</taxon>
    </lineage>
</organism>
<feature type="chain" id="PRO_5016266363" evidence="1">
    <location>
        <begin position="27"/>
        <end position="60"/>
    </location>
</feature>
<dbReference type="SUPFAM" id="SSF46565">
    <property type="entry name" value="Chaperone J-domain"/>
    <property type="match status" value="1"/>
</dbReference>
<dbReference type="AlphaFoldDB" id="A0A314XL62"/>
<evidence type="ECO:0000256" key="1">
    <source>
        <dbReference type="SAM" id="SignalP"/>
    </source>
</evidence>
<evidence type="ECO:0000313" key="2">
    <source>
        <dbReference type="EMBL" id="PQP92450.1"/>
    </source>
</evidence>
<dbReference type="Proteomes" id="UP000250321">
    <property type="component" value="Unassembled WGS sequence"/>
</dbReference>
<comment type="caution">
    <text evidence="2">The sequence shown here is derived from an EMBL/GenBank/DDBJ whole genome shotgun (WGS) entry which is preliminary data.</text>
</comment>
<sequence>MPPPPKSRGLIAFSLFFGWFLRNPRGHPYHPDVSKDSQAEEVFKSIRQAYEIGNLFAFVI</sequence>
<feature type="signal peptide" evidence="1">
    <location>
        <begin position="1"/>
        <end position="26"/>
    </location>
</feature>
<keyword evidence="3" id="KW-1185">Reference proteome</keyword>
<proteinExistence type="predicted"/>
<dbReference type="InterPro" id="IPR036869">
    <property type="entry name" value="J_dom_sf"/>
</dbReference>
<evidence type="ECO:0000313" key="3">
    <source>
        <dbReference type="Proteomes" id="UP000250321"/>
    </source>
</evidence>
<name>A0A314XL62_PRUYE</name>
<dbReference type="EMBL" id="PJQY01002570">
    <property type="protein sequence ID" value="PQP92450.1"/>
    <property type="molecule type" value="Genomic_DNA"/>
</dbReference>
<gene>
    <name evidence="2" type="ORF">Pyn_04686</name>
</gene>
<protein>
    <submittedName>
        <fullName evidence="2">Uncharacterized protein</fullName>
    </submittedName>
</protein>
<reference evidence="2 3" key="1">
    <citation type="submission" date="2018-02" db="EMBL/GenBank/DDBJ databases">
        <title>Draft genome of wild Prunus yedoensis var. nudiflora.</title>
        <authorList>
            <person name="Baek S."/>
            <person name="Kim J.-H."/>
            <person name="Choi K."/>
            <person name="Kim G.-B."/>
            <person name="Cho A."/>
            <person name="Jang H."/>
            <person name="Shin C.-H."/>
            <person name="Yu H.-J."/>
            <person name="Mun J.-H."/>
        </authorList>
    </citation>
    <scope>NUCLEOTIDE SEQUENCE [LARGE SCALE GENOMIC DNA]</scope>
    <source>
        <strain evidence="3">cv. Jeju island</strain>
        <tissue evidence="2">Leaf</tissue>
    </source>
</reference>